<dbReference type="Proteomes" id="UP000266340">
    <property type="component" value="Unassembled WGS sequence"/>
</dbReference>
<accession>A0A398CSX4</accession>
<protein>
    <submittedName>
        <fullName evidence="1">Uncharacterized protein</fullName>
    </submittedName>
</protein>
<evidence type="ECO:0000313" key="1">
    <source>
        <dbReference type="EMBL" id="RIE03858.1"/>
    </source>
</evidence>
<dbReference type="AlphaFoldDB" id="A0A398CSX4"/>
<reference evidence="1 2" key="1">
    <citation type="submission" date="2018-09" db="EMBL/GenBank/DDBJ databases">
        <title>Cohnella cavernae sp. nov., isolated from a karst cave.</title>
        <authorList>
            <person name="Zhu H."/>
        </authorList>
    </citation>
    <scope>NUCLEOTIDE SEQUENCE [LARGE SCALE GENOMIC DNA]</scope>
    <source>
        <strain evidence="1 2">K2E09-144</strain>
    </source>
</reference>
<evidence type="ECO:0000313" key="2">
    <source>
        <dbReference type="Proteomes" id="UP000266340"/>
    </source>
</evidence>
<sequence>MHISWSDAFSDEIGRSSSDEFARKDGFINETELRCQDADRAALTPFERKIIPTNYRSALLEAIQRKVP</sequence>
<comment type="caution">
    <text evidence="1">The sequence shown here is derived from an EMBL/GenBank/DDBJ whole genome shotgun (WGS) entry which is preliminary data.</text>
</comment>
<proteinExistence type="predicted"/>
<name>A0A398CSX4_9BACL</name>
<organism evidence="1 2">
    <name type="scientific">Cohnella faecalis</name>
    <dbReference type="NCBI Taxonomy" id="2315694"/>
    <lineage>
        <taxon>Bacteria</taxon>
        <taxon>Bacillati</taxon>
        <taxon>Bacillota</taxon>
        <taxon>Bacilli</taxon>
        <taxon>Bacillales</taxon>
        <taxon>Paenibacillaceae</taxon>
        <taxon>Cohnella</taxon>
    </lineage>
</organism>
<dbReference type="EMBL" id="QXJM01000030">
    <property type="protein sequence ID" value="RIE03858.1"/>
    <property type="molecule type" value="Genomic_DNA"/>
</dbReference>
<keyword evidence="2" id="KW-1185">Reference proteome</keyword>
<gene>
    <name evidence="1" type="ORF">D3H35_09925</name>
</gene>